<sequence>MVIELCNIILEYLCCNMTTFRGFESVFFP</sequence>
<protein>
    <submittedName>
        <fullName evidence="1">Uncharacterized protein</fullName>
    </submittedName>
</protein>
<name>A0A0E9XBH3_ANGAN</name>
<reference evidence="1" key="1">
    <citation type="submission" date="2014-11" db="EMBL/GenBank/DDBJ databases">
        <authorList>
            <person name="Amaro Gonzalez C."/>
        </authorList>
    </citation>
    <scope>NUCLEOTIDE SEQUENCE</scope>
</reference>
<dbReference type="AlphaFoldDB" id="A0A0E9XBH3"/>
<organism evidence="1">
    <name type="scientific">Anguilla anguilla</name>
    <name type="common">European freshwater eel</name>
    <name type="synonym">Muraena anguilla</name>
    <dbReference type="NCBI Taxonomy" id="7936"/>
    <lineage>
        <taxon>Eukaryota</taxon>
        <taxon>Metazoa</taxon>
        <taxon>Chordata</taxon>
        <taxon>Craniata</taxon>
        <taxon>Vertebrata</taxon>
        <taxon>Euteleostomi</taxon>
        <taxon>Actinopterygii</taxon>
        <taxon>Neopterygii</taxon>
        <taxon>Teleostei</taxon>
        <taxon>Anguilliformes</taxon>
        <taxon>Anguillidae</taxon>
        <taxon>Anguilla</taxon>
    </lineage>
</organism>
<dbReference type="EMBL" id="GBXM01008593">
    <property type="protein sequence ID" value="JAH99984.1"/>
    <property type="molecule type" value="Transcribed_RNA"/>
</dbReference>
<evidence type="ECO:0000313" key="1">
    <source>
        <dbReference type="EMBL" id="JAH99984.1"/>
    </source>
</evidence>
<reference evidence="1" key="2">
    <citation type="journal article" date="2015" name="Fish Shellfish Immunol.">
        <title>Early steps in the European eel (Anguilla anguilla)-Vibrio vulnificus interaction in the gills: Role of the RtxA13 toxin.</title>
        <authorList>
            <person name="Callol A."/>
            <person name="Pajuelo D."/>
            <person name="Ebbesson L."/>
            <person name="Teles M."/>
            <person name="MacKenzie S."/>
            <person name="Amaro C."/>
        </authorList>
    </citation>
    <scope>NUCLEOTIDE SEQUENCE</scope>
</reference>
<accession>A0A0E9XBH3</accession>
<proteinExistence type="predicted"/>